<evidence type="ECO:0000256" key="1">
    <source>
        <dbReference type="ARBA" id="ARBA00022603"/>
    </source>
</evidence>
<dbReference type="AlphaFoldDB" id="A0A0M1VS07"/>
<evidence type="ECO:0000313" key="7">
    <source>
        <dbReference type="Proteomes" id="UP000004925"/>
    </source>
</evidence>
<dbReference type="EMBL" id="ACDE02000013">
    <property type="protein sequence ID" value="EEO39358.1"/>
    <property type="molecule type" value="Genomic_DNA"/>
</dbReference>
<evidence type="ECO:0000256" key="2">
    <source>
        <dbReference type="ARBA" id="ARBA00022679"/>
    </source>
</evidence>
<comment type="caution">
    <text evidence="6">The sequence shown here is derived from an EMBL/GenBank/DDBJ whole genome shotgun (WGS) entry which is preliminary data.</text>
</comment>
<dbReference type="InterPro" id="IPR003742">
    <property type="entry name" value="RlmH-like"/>
</dbReference>
<dbReference type="HOGENOM" id="CLU_100552_0_0_0"/>
<dbReference type="SUPFAM" id="SSF75217">
    <property type="entry name" value="alpha/beta knot"/>
    <property type="match status" value="1"/>
</dbReference>
<keyword evidence="5" id="KW-0963">Cytoplasm</keyword>
<keyword evidence="3 5" id="KW-0949">S-adenosyl-L-methionine</keyword>
<dbReference type="EC" id="2.1.1.177" evidence="5"/>
<dbReference type="PANTHER" id="PTHR33603">
    <property type="entry name" value="METHYLTRANSFERASE"/>
    <property type="match status" value="1"/>
</dbReference>
<feature type="binding site" evidence="5">
    <location>
        <position position="104"/>
    </location>
    <ligand>
        <name>S-adenosyl-L-methionine</name>
        <dbReference type="ChEBI" id="CHEBI:59789"/>
    </ligand>
</feature>
<comment type="similarity">
    <text evidence="4 5">Belongs to the RNA methyltransferase RlmH family.</text>
</comment>
<sequence length="155" mass="17995">MNINIICVGKIKDKYINDGIAEFSKRMTSFVTLNIIELKEYNKEDSINISIEKESSEILKQISKLNSYNILLDLDGKEITSVNMSKYIEDLKNKGINSINFIIGGSNGVNKELKNSVDMKLKFSYFTFPHQLMRLILLEQVYRWFAISNNIKYHK</sequence>
<dbReference type="PIRSF" id="PIRSF004505">
    <property type="entry name" value="MT_bac"/>
    <property type="match status" value="1"/>
</dbReference>
<dbReference type="HAMAP" id="MF_00658">
    <property type="entry name" value="23SrRNA_methyltr_H"/>
    <property type="match status" value="1"/>
</dbReference>
<evidence type="ECO:0000313" key="6">
    <source>
        <dbReference type="EMBL" id="EEO39358.1"/>
    </source>
</evidence>
<gene>
    <name evidence="5" type="primary">rlmH</name>
    <name evidence="6" type="ORF">FSCG_00071</name>
</gene>
<protein>
    <recommendedName>
        <fullName evidence="5">Ribosomal RNA large subunit methyltransferase H</fullName>
        <ecNumber evidence="5">2.1.1.177</ecNumber>
    </recommendedName>
    <alternativeName>
        <fullName evidence="5">23S rRNA (pseudouridine1915-N3)-methyltransferase</fullName>
    </alternativeName>
    <alternativeName>
        <fullName evidence="5">23S rRNA m3Psi1915 methyltransferase</fullName>
    </alternativeName>
    <alternativeName>
        <fullName evidence="5">rRNA (pseudouridine-N3-)-methyltransferase RlmH</fullName>
    </alternativeName>
</protein>
<dbReference type="Pfam" id="PF02590">
    <property type="entry name" value="SPOUT_MTase"/>
    <property type="match status" value="1"/>
</dbReference>
<dbReference type="PANTHER" id="PTHR33603:SF1">
    <property type="entry name" value="RIBOSOMAL RNA LARGE SUBUNIT METHYLTRANSFERASE H"/>
    <property type="match status" value="1"/>
</dbReference>
<dbReference type="GO" id="GO:0005737">
    <property type="term" value="C:cytoplasm"/>
    <property type="evidence" value="ECO:0007669"/>
    <property type="project" value="UniProtKB-SubCell"/>
</dbReference>
<dbReference type="Proteomes" id="UP000004925">
    <property type="component" value="Unassembled WGS sequence"/>
</dbReference>
<feature type="binding site" evidence="5">
    <location>
        <position position="72"/>
    </location>
    <ligand>
        <name>S-adenosyl-L-methionine</name>
        <dbReference type="ChEBI" id="CHEBI:59789"/>
    </ligand>
</feature>
<dbReference type="RefSeq" id="WP_008802461.1">
    <property type="nucleotide sequence ID" value="NZ_KQ235735.1"/>
</dbReference>
<accession>A0A0M1VS07</accession>
<dbReference type="Gene3D" id="3.40.1280.10">
    <property type="match status" value="1"/>
</dbReference>
<dbReference type="GO" id="GO:0070038">
    <property type="term" value="F:rRNA (pseudouridine-N3-)-methyltransferase activity"/>
    <property type="evidence" value="ECO:0007669"/>
    <property type="project" value="UniProtKB-UniRule"/>
</dbReference>
<keyword evidence="5" id="KW-0698">rRNA processing</keyword>
<organism evidence="6 7">
    <name type="scientific">Fusobacterium vincentii 4_1_13</name>
    <dbReference type="NCBI Taxonomy" id="469606"/>
    <lineage>
        <taxon>Bacteria</taxon>
        <taxon>Fusobacteriati</taxon>
        <taxon>Fusobacteriota</taxon>
        <taxon>Fusobacteriia</taxon>
        <taxon>Fusobacteriales</taxon>
        <taxon>Fusobacteriaceae</taxon>
        <taxon>Fusobacterium</taxon>
    </lineage>
</organism>
<comment type="caution">
    <text evidence="5">Lacks conserved residue(s) required for the propagation of feature annotation.</text>
</comment>
<comment type="catalytic activity">
    <reaction evidence="5">
        <text>pseudouridine(1915) in 23S rRNA + S-adenosyl-L-methionine = N(3)-methylpseudouridine(1915) in 23S rRNA + S-adenosyl-L-homocysteine + H(+)</text>
        <dbReference type="Rhea" id="RHEA:42752"/>
        <dbReference type="Rhea" id="RHEA-COMP:10221"/>
        <dbReference type="Rhea" id="RHEA-COMP:10222"/>
        <dbReference type="ChEBI" id="CHEBI:15378"/>
        <dbReference type="ChEBI" id="CHEBI:57856"/>
        <dbReference type="ChEBI" id="CHEBI:59789"/>
        <dbReference type="ChEBI" id="CHEBI:65314"/>
        <dbReference type="ChEBI" id="CHEBI:74486"/>
        <dbReference type="EC" id="2.1.1.177"/>
    </reaction>
</comment>
<comment type="function">
    <text evidence="5">Specifically methylates the pseudouridine at position 1915 (m3Psi1915) in 23S rRNA.</text>
</comment>
<keyword evidence="1 5" id="KW-0489">Methyltransferase</keyword>
<evidence type="ECO:0000256" key="4">
    <source>
        <dbReference type="ARBA" id="ARBA00038303"/>
    </source>
</evidence>
<proteinExistence type="inferred from homology"/>
<evidence type="ECO:0000256" key="5">
    <source>
        <dbReference type="HAMAP-Rule" id="MF_00658"/>
    </source>
</evidence>
<dbReference type="InterPro" id="IPR029026">
    <property type="entry name" value="tRNA_m1G_MTases_N"/>
</dbReference>
<dbReference type="CDD" id="cd18081">
    <property type="entry name" value="RlmH-like"/>
    <property type="match status" value="1"/>
</dbReference>
<comment type="subunit">
    <text evidence="5">Homodimer.</text>
</comment>
<dbReference type="InterPro" id="IPR029028">
    <property type="entry name" value="Alpha/beta_knot_MTases"/>
</dbReference>
<keyword evidence="2 5" id="KW-0808">Transferase</keyword>
<evidence type="ECO:0000256" key="3">
    <source>
        <dbReference type="ARBA" id="ARBA00022691"/>
    </source>
</evidence>
<comment type="subcellular location">
    <subcellularLocation>
        <location evidence="5">Cytoplasm</location>
    </subcellularLocation>
</comment>
<name>A0A0M1VS07_FUSVC</name>
<dbReference type="eggNOG" id="COG1576">
    <property type="taxonomic scope" value="Bacteria"/>
</dbReference>
<reference evidence="6 7" key="1">
    <citation type="submission" date="2011-10" db="EMBL/GenBank/DDBJ databases">
        <title>The Genome Sequence of Fusobacterium sp. 4_1_13.</title>
        <authorList>
            <consortium name="The Broad Institute Genome Sequencing Platform"/>
            <person name="Earl A."/>
            <person name="Ward D."/>
            <person name="Feldgarden M."/>
            <person name="Gevers D."/>
            <person name="Strauss J."/>
            <person name="Ambrose C."/>
            <person name="Allen-Vercoe E."/>
            <person name="Young S.K."/>
            <person name="Zeng Q."/>
            <person name="Gargeya S."/>
            <person name="Fitzgerald M."/>
            <person name="Haas B."/>
            <person name="Abouelleil A."/>
            <person name="Alvarado L."/>
            <person name="Arachchi H.M."/>
            <person name="Berlin A."/>
            <person name="Brown A."/>
            <person name="Chapman S.B."/>
            <person name="Chen Z."/>
            <person name="Dunbar C."/>
            <person name="Freedman E."/>
            <person name="Gearin G."/>
            <person name="Goldberg J."/>
            <person name="Griggs A."/>
            <person name="Gujja S."/>
            <person name="Heiman D."/>
            <person name="Howarth C."/>
            <person name="Larson L."/>
            <person name="Lui A."/>
            <person name="MacDonald P.J."/>
            <person name="Montmayeur A."/>
            <person name="Murphy C."/>
            <person name="Neiman D."/>
            <person name="Pearson M."/>
            <person name="Priest M."/>
            <person name="Roberts A."/>
            <person name="Saif S."/>
            <person name="Shea T."/>
            <person name="Shenoy N."/>
            <person name="Sisk P."/>
            <person name="Stolte C."/>
            <person name="Sykes S."/>
            <person name="Wortman J."/>
            <person name="Nusbaum C."/>
            <person name="Birren B."/>
        </authorList>
    </citation>
    <scope>NUCLEOTIDE SEQUENCE [LARGE SCALE GENOMIC DNA]</scope>
    <source>
        <strain evidence="6 7">4_1_13</strain>
    </source>
</reference>